<dbReference type="Proteomes" id="UP000694308">
    <property type="component" value="Unassembled WGS sequence"/>
</dbReference>
<dbReference type="EMBL" id="JAEEGC010000027">
    <property type="protein sequence ID" value="MBV7272634.1"/>
    <property type="molecule type" value="Genomic_DNA"/>
</dbReference>
<dbReference type="PANTHER" id="PTHR40660:SF1">
    <property type="entry name" value="5'-PHOSPHATE OXIDASE PUTATIVE DOMAIN-CONTAINING PROTEIN-RELATED"/>
    <property type="match status" value="1"/>
</dbReference>
<evidence type="ECO:0000259" key="1">
    <source>
        <dbReference type="Pfam" id="PF01243"/>
    </source>
</evidence>
<name>A0A949TH06_9CLOT</name>
<keyword evidence="3" id="KW-1185">Reference proteome</keyword>
<protein>
    <submittedName>
        <fullName evidence="2">Pyridoxamine 5'-phosphate oxidase family protein</fullName>
    </submittedName>
</protein>
<proteinExistence type="predicted"/>
<comment type="caution">
    <text evidence="2">The sequence shown here is derived from an EMBL/GenBank/DDBJ whole genome shotgun (WGS) entry which is preliminary data.</text>
</comment>
<dbReference type="Pfam" id="PF01243">
    <property type="entry name" value="PNPOx_N"/>
    <property type="match status" value="1"/>
</dbReference>
<reference evidence="2" key="1">
    <citation type="submission" date="2020-12" db="EMBL/GenBank/DDBJ databases">
        <title>Clostridium thailandense sp. nov., a novel acetogenic bacterium isolated from peat land soil in Thailand.</title>
        <authorList>
            <person name="Chaikitkaew S."/>
            <person name="Birkeland N.K."/>
        </authorList>
    </citation>
    <scope>NUCLEOTIDE SEQUENCE</scope>
    <source>
        <strain evidence="2">PL3</strain>
    </source>
</reference>
<feature type="domain" description="Pyridoxamine 5'-phosphate oxidase N-terminal" evidence="1">
    <location>
        <begin position="3"/>
        <end position="90"/>
    </location>
</feature>
<sequence>MIITDEIKNVVTKSPFISITTMSPKGEPHMIVVGKGEIVDEDMLSFGIYKMEKTQQNIKNNDIMQVVVATTEGGPKGFRLTGKACIRDSSVLFKADKAEPMI</sequence>
<evidence type="ECO:0000313" key="2">
    <source>
        <dbReference type="EMBL" id="MBV7272634.1"/>
    </source>
</evidence>
<dbReference type="AlphaFoldDB" id="A0A949TH06"/>
<evidence type="ECO:0000313" key="3">
    <source>
        <dbReference type="Proteomes" id="UP000694308"/>
    </source>
</evidence>
<dbReference type="RefSeq" id="WP_218319669.1">
    <property type="nucleotide sequence ID" value="NZ_JAEEGC010000027.1"/>
</dbReference>
<dbReference type="InterPro" id="IPR011576">
    <property type="entry name" value="Pyridox_Oxase_N"/>
</dbReference>
<organism evidence="2 3">
    <name type="scientific">Clostridium thailandense</name>
    <dbReference type="NCBI Taxonomy" id="2794346"/>
    <lineage>
        <taxon>Bacteria</taxon>
        <taxon>Bacillati</taxon>
        <taxon>Bacillota</taxon>
        <taxon>Clostridia</taxon>
        <taxon>Eubacteriales</taxon>
        <taxon>Clostridiaceae</taxon>
        <taxon>Clostridium</taxon>
    </lineage>
</organism>
<accession>A0A949TH06</accession>
<dbReference type="PANTHER" id="PTHR40660">
    <property type="entry name" value="5'-PHOSPHATE OXIDASE PUTATIVE DOMAIN-CONTAINING PROTEIN-RELATED"/>
    <property type="match status" value="1"/>
</dbReference>
<gene>
    <name evidence="2" type="ORF">I6U48_06840</name>
</gene>